<accession>A0A5Q2N598</accession>
<reference evidence="3" key="1">
    <citation type="submission" date="2019-11" db="EMBL/GenBank/DDBJ databases">
        <title>Genome sequence of Heliorestis convoluta strain HH, an alkaliphilic and minimalistic phototrophic bacterium from a soda lake in Egypt.</title>
        <authorList>
            <person name="Dewey E.D."/>
            <person name="Stokes L.M."/>
            <person name="Burchell B.M."/>
            <person name="Shaffer K.N."/>
            <person name="Huntington A.M."/>
            <person name="Baker J.M."/>
            <person name="Nadendla S."/>
            <person name="Giglio M.G."/>
            <person name="Touchman J.W."/>
            <person name="Blankenship R.E."/>
            <person name="Madigan M.T."/>
            <person name="Sattley W.M."/>
        </authorList>
    </citation>
    <scope>NUCLEOTIDE SEQUENCE [LARGE SCALE GENOMIC DNA]</scope>
    <source>
        <strain evidence="3">HH</strain>
    </source>
</reference>
<dbReference type="Proteomes" id="UP000366051">
    <property type="component" value="Chromosome"/>
</dbReference>
<evidence type="ECO:0000313" key="2">
    <source>
        <dbReference type="EMBL" id="QGG47420.1"/>
    </source>
</evidence>
<dbReference type="AlphaFoldDB" id="A0A5Q2N598"/>
<protein>
    <submittedName>
        <fullName evidence="2">GIY-YIG nuclease family protein</fullName>
    </submittedName>
</protein>
<dbReference type="RefSeq" id="WP_207707923.1">
    <property type="nucleotide sequence ID" value="NZ_CP045875.1"/>
</dbReference>
<dbReference type="Pfam" id="PF14267">
    <property type="entry name" value="DUF4357"/>
    <property type="match status" value="1"/>
</dbReference>
<evidence type="ECO:0000259" key="1">
    <source>
        <dbReference type="Pfam" id="PF14267"/>
    </source>
</evidence>
<organism evidence="2 3">
    <name type="scientific">Heliorestis convoluta</name>
    <dbReference type="NCBI Taxonomy" id="356322"/>
    <lineage>
        <taxon>Bacteria</taxon>
        <taxon>Bacillati</taxon>
        <taxon>Bacillota</taxon>
        <taxon>Clostridia</taxon>
        <taxon>Eubacteriales</taxon>
        <taxon>Heliobacteriaceae</taxon>
        <taxon>Heliorestis</taxon>
    </lineage>
</organism>
<dbReference type="EMBL" id="CP045875">
    <property type="protein sequence ID" value="QGG47420.1"/>
    <property type="molecule type" value="Genomic_DNA"/>
</dbReference>
<feature type="domain" description="DUF4357" evidence="1">
    <location>
        <begin position="69"/>
        <end position="109"/>
    </location>
</feature>
<proteinExistence type="predicted"/>
<sequence>MNSSGVYLLFGKDEAIDKEAVYIGESENILVRLKQHLKKDFWNESLIIISKDDNLNKAYIRYLEQKMIESAVQFSKDHLFSSASTAASIVLGSSSSGQKLWKLPDGISLSEYESSLTDQQ</sequence>
<name>A0A5Q2N598_9FIRM</name>
<dbReference type="CDD" id="cd10447">
    <property type="entry name" value="GIY-YIG_unchar_2"/>
    <property type="match status" value="1"/>
</dbReference>
<gene>
    <name evidence="2" type="ORF">FTV88_1273</name>
</gene>
<dbReference type="KEGG" id="hcv:FTV88_1273"/>
<evidence type="ECO:0000313" key="3">
    <source>
        <dbReference type="Proteomes" id="UP000366051"/>
    </source>
</evidence>
<dbReference type="InterPro" id="IPR025579">
    <property type="entry name" value="DUF4357"/>
</dbReference>
<keyword evidence="3" id="KW-1185">Reference proteome</keyword>